<feature type="compositionally biased region" description="Polar residues" evidence="12">
    <location>
        <begin position="856"/>
        <end position="880"/>
    </location>
</feature>
<feature type="compositionally biased region" description="Basic and acidic residues" evidence="12">
    <location>
        <begin position="716"/>
        <end position="732"/>
    </location>
</feature>
<comment type="subcellular location">
    <subcellularLocation>
        <location evidence="1 11">Nucleus</location>
    </subcellularLocation>
</comment>
<gene>
    <name evidence="14" type="ORF">JTE90_024407</name>
</gene>
<keyword evidence="6 11" id="KW-0949">S-adenosyl-L-methionine</keyword>
<comment type="miscellaneous">
    <text evidence="11">In contrast to other lysine histone methyltransferases, it does not contain a SET domain, suggesting the existence of another mechanism for methylation of lysine residues of histones.</text>
</comment>
<feature type="compositionally biased region" description="Basic and acidic residues" evidence="12">
    <location>
        <begin position="881"/>
        <end position="892"/>
    </location>
</feature>
<accession>A0AAV6TUQ7</accession>
<dbReference type="PANTHER" id="PTHR21451">
    <property type="entry name" value="HISTONE H3 METHYLTRANSFERASE"/>
    <property type="match status" value="1"/>
</dbReference>
<dbReference type="Proteomes" id="UP000827092">
    <property type="component" value="Unassembled WGS sequence"/>
</dbReference>
<evidence type="ECO:0000256" key="7">
    <source>
        <dbReference type="ARBA" id="ARBA00022853"/>
    </source>
</evidence>
<feature type="compositionally biased region" description="Basic and acidic residues" evidence="12">
    <location>
        <begin position="1206"/>
        <end position="1216"/>
    </location>
</feature>
<keyword evidence="4 11" id="KW-0489">Methyltransferase</keyword>
<feature type="compositionally biased region" description="Basic and acidic residues" evidence="12">
    <location>
        <begin position="665"/>
        <end position="682"/>
    </location>
</feature>
<evidence type="ECO:0000256" key="11">
    <source>
        <dbReference type="RuleBase" id="RU271113"/>
    </source>
</evidence>
<feature type="compositionally biased region" description="Polar residues" evidence="12">
    <location>
        <begin position="1268"/>
        <end position="1287"/>
    </location>
</feature>
<feature type="region of interest" description="Disordered" evidence="12">
    <location>
        <begin position="665"/>
        <end position="693"/>
    </location>
</feature>
<evidence type="ECO:0000256" key="5">
    <source>
        <dbReference type="ARBA" id="ARBA00022679"/>
    </source>
</evidence>
<feature type="compositionally biased region" description="Basic and acidic residues" evidence="12">
    <location>
        <begin position="1057"/>
        <end position="1074"/>
    </location>
</feature>
<comment type="similarity">
    <text evidence="11">Belongs to the class I-like SAM-binding methyltransferase superfamily. DOT1 family.</text>
</comment>
<evidence type="ECO:0000259" key="13">
    <source>
        <dbReference type="PROSITE" id="PS51569"/>
    </source>
</evidence>
<feature type="compositionally biased region" description="Basic and acidic residues" evidence="12">
    <location>
        <begin position="904"/>
        <end position="917"/>
    </location>
</feature>
<feature type="compositionally biased region" description="Low complexity" evidence="12">
    <location>
        <begin position="1166"/>
        <end position="1182"/>
    </location>
</feature>
<feature type="compositionally biased region" description="Basic and acidic residues" evidence="12">
    <location>
        <begin position="1228"/>
        <end position="1252"/>
    </location>
</feature>
<dbReference type="GO" id="GO:0035097">
    <property type="term" value="C:histone methyltransferase complex"/>
    <property type="evidence" value="ECO:0007669"/>
    <property type="project" value="UniProtKB-ARBA"/>
</dbReference>
<evidence type="ECO:0000313" key="14">
    <source>
        <dbReference type="EMBL" id="KAG8175660.1"/>
    </source>
</evidence>
<evidence type="ECO:0000256" key="3">
    <source>
        <dbReference type="ARBA" id="ARBA00020987"/>
    </source>
</evidence>
<feature type="compositionally biased region" description="Basic and acidic residues" evidence="12">
    <location>
        <begin position="771"/>
        <end position="780"/>
    </location>
</feature>
<dbReference type="FunFam" id="1.10.260.60:FF:000001">
    <property type="entry name" value="Histone-lysine N-methyltransferase, H3 lysine-79 specific"/>
    <property type="match status" value="1"/>
</dbReference>
<protein>
    <recommendedName>
        <fullName evidence="3 11">Histone-lysine N-methyltransferase, H3 lysine-79 specific</fullName>
        <ecNumber evidence="2 11">2.1.1.360</ecNumber>
    </recommendedName>
    <alternativeName>
        <fullName evidence="9 11">Histone H3-K79 methyltransferase</fullName>
    </alternativeName>
</protein>
<feature type="region of interest" description="Disordered" evidence="12">
    <location>
        <begin position="715"/>
        <end position="740"/>
    </location>
</feature>
<dbReference type="PANTHER" id="PTHR21451:SF0">
    <property type="entry name" value="HISTONE-LYSINE N-METHYLTRANSFERASE, H3 LYSINE-79 SPECIFIC"/>
    <property type="match status" value="1"/>
</dbReference>
<keyword evidence="8 11" id="KW-0539">Nucleus</keyword>
<feature type="region of interest" description="Disordered" evidence="12">
    <location>
        <begin position="842"/>
        <end position="1038"/>
    </location>
</feature>
<dbReference type="PROSITE" id="PS51569">
    <property type="entry name" value="DOT1"/>
    <property type="match status" value="1"/>
</dbReference>
<dbReference type="GO" id="GO:0032259">
    <property type="term" value="P:methylation"/>
    <property type="evidence" value="ECO:0007669"/>
    <property type="project" value="UniProtKB-KW"/>
</dbReference>
<keyword evidence="7 11" id="KW-0156">Chromatin regulator</keyword>
<dbReference type="Gene3D" id="1.10.260.60">
    <property type="match status" value="1"/>
</dbReference>
<feature type="compositionally biased region" description="Pro residues" evidence="12">
    <location>
        <begin position="1137"/>
        <end position="1146"/>
    </location>
</feature>
<feature type="compositionally biased region" description="Polar residues" evidence="12">
    <location>
        <begin position="1113"/>
        <end position="1127"/>
    </location>
</feature>
<dbReference type="Gene3D" id="3.40.50.150">
    <property type="entry name" value="Vaccinia Virus protein VP39"/>
    <property type="match status" value="1"/>
</dbReference>
<dbReference type="EMBL" id="JAFNEN010000969">
    <property type="protein sequence ID" value="KAG8175660.1"/>
    <property type="molecule type" value="Genomic_DNA"/>
</dbReference>
<dbReference type="SUPFAM" id="SSF53335">
    <property type="entry name" value="S-adenosyl-L-methionine-dependent methyltransferases"/>
    <property type="match status" value="1"/>
</dbReference>
<dbReference type="InterPro" id="IPR030445">
    <property type="entry name" value="H3-K79_meTrfase"/>
</dbReference>
<feature type="region of interest" description="Disordered" evidence="12">
    <location>
        <begin position="762"/>
        <end position="794"/>
    </location>
</feature>
<dbReference type="GO" id="GO:0006281">
    <property type="term" value="P:DNA repair"/>
    <property type="evidence" value="ECO:0007669"/>
    <property type="project" value="TreeGrafter"/>
</dbReference>
<feature type="compositionally biased region" description="Basic and acidic residues" evidence="12">
    <location>
        <begin position="953"/>
        <end position="966"/>
    </location>
</feature>
<evidence type="ECO:0000256" key="1">
    <source>
        <dbReference type="ARBA" id="ARBA00004123"/>
    </source>
</evidence>
<feature type="region of interest" description="Disordered" evidence="12">
    <location>
        <begin position="815"/>
        <end position="834"/>
    </location>
</feature>
<dbReference type="InterPro" id="IPR025789">
    <property type="entry name" value="DOT1_dom"/>
</dbReference>
<feature type="region of interest" description="Disordered" evidence="12">
    <location>
        <begin position="1056"/>
        <end position="1290"/>
    </location>
</feature>
<feature type="compositionally biased region" description="Polar residues" evidence="12">
    <location>
        <begin position="1075"/>
        <end position="1093"/>
    </location>
</feature>
<feature type="compositionally biased region" description="Polar residues" evidence="12">
    <location>
        <begin position="1025"/>
        <end position="1038"/>
    </location>
</feature>
<comment type="function">
    <text evidence="11">Histone methyltransferase that specifically trimethylates histone H3 to form H3K79me3. This methylation is required for telomere silencing and for the pachytene checkpoint during the meiotic cell cycle by allowing the recruitment of RAD9 to double strand breaks. Nucleosomes are preferred as substrate compared to free histone.</text>
</comment>
<feature type="region of interest" description="Disordered" evidence="12">
    <location>
        <begin position="352"/>
        <end position="377"/>
    </location>
</feature>
<evidence type="ECO:0000256" key="2">
    <source>
        <dbReference type="ARBA" id="ARBA00012190"/>
    </source>
</evidence>
<comment type="catalytic activity">
    <reaction evidence="10 11">
        <text>L-lysyl(79)-[histone H3] + 3 S-adenosyl-L-methionine = N(6),N(6),N(6)-trimethyl-L-lysyl(79)-[histone H3] + 3 S-adenosyl-L-homocysteine + 3 H(+)</text>
        <dbReference type="Rhea" id="RHEA:60328"/>
        <dbReference type="Rhea" id="RHEA-COMP:15549"/>
        <dbReference type="Rhea" id="RHEA-COMP:15552"/>
        <dbReference type="ChEBI" id="CHEBI:15378"/>
        <dbReference type="ChEBI" id="CHEBI:29969"/>
        <dbReference type="ChEBI" id="CHEBI:57856"/>
        <dbReference type="ChEBI" id="CHEBI:59789"/>
        <dbReference type="ChEBI" id="CHEBI:61961"/>
        <dbReference type="EC" id="2.1.1.360"/>
    </reaction>
</comment>
<dbReference type="Pfam" id="PF08123">
    <property type="entry name" value="DOT1"/>
    <property type="match status" value="1"/>
</dbReference>
<evidence type="ECO:0000256" key="12">
    <source>
        <dbReference type="SAM" id="MobiDB-lite"/>
    </source>
</evidence>
<feature type="compositionally biased region" description="Basic residues" evidence="12">
    <location>
        <begin position="421"/>
        <end position="448"/>
    </location>
</feature>
<evidence type="ECO:0000256" key="6">
    <source>
        <dbReference type="ARBA" id="ARBA00022691"/>
    </source>
</evidence>
<dbReference type="InterPro" id="IPR029063">
    <property type="entry name" value="SAM-dependent_MTases_sf"/>
</dbReference>
<evidence type="ECO:0000313" key="15">
    <source>
        <dbReference type="Proteomes" id="UP000827092"/>
    </source>
</evidence>
<dbReference type="GO" id="GO:0000077">
    <property type="term" value="P:DNA damage checkpoint signaling"/>
    <property type="evidence" value="ECO:0007669"/>
    <property type="project" value="TreeGrafter"/>
</dbReference>
<feature type="compositionally biased region" description="Basic and acidic residues" evidence="12">
    <location>
        <begin position="990"/>
        <end position="1003"/>
    </location>
</feature>
<comment type="caution">
    <text evidence="14">The sequence shown here is derived from an EMBL/GenBank/DDBJ whole genome shotgun (WGS) entry which is preliminary data.</text>
</comment>
<name>A0AAV6TUQ7_9ARAC</name>
<evidence type="ECO:0000256" key="4">
    <source>
        <dbReference type="ARBA" id="ARBA00022603"/>
    </source>
</evidence>
<evidence type="ECO:0000256" key="8">
    <source>
        <dbReference type="ARBA" id="ARBA00023242"/>
    </source>
</evidence>
<feature type="region of interest" description="Disordered" evidence="12">
    <location>
        <begin position="397"/>
        <end position="448"/>
    </location>
</feature>
<dbReference type="GO" id="GO:0140956">
    <property type="term" value="F:histone H3K79 trimethyltransferase activity"/>
    <property type="evidence" value="ECO:0007669"/>
    <property type="project" value="UniProtKB-EC"/>
</dbReference>
<organism evidence="14 15">
    <name type="scientific">Oedothorax gibbosus</name>
    <dbReference type="NCBI Taxonomy" id="931172"/>
    <lineage>
        <taxon>Eukaryota</taxon>
        <taxon>Metazoa</taxon>
        <taxon>Ecdysozoa</taxon>
        <taxon>Arthropoda</taxon>
        <taxon>Chelicerata</taxon>
        <taxon>Arachnida</taxon>
        <taxon>Araneae</taxon>
        <taxon>Araneomorphae</taxon>
        <taxon>Entelegynae</taxon>
        <taxon>Araneoidea</taxon>
        <taxon>Linyphiidae</taxon>
        <taxon>Erigoninae</taxon>
        <taxon>Oedothorax</taxon>
    </lineage>
</organism>
<evidence type="ECO:0000256" key="9">
    <source>
        <dbReference type="ARBA" id="ARBA00029821"/>
    </source>
</evidence>
<keyword evidence="15" id="KW-1185">Reference proteome</keyword>
<proteinExistence type="inferred from homology"/>
<keyword evidence="5 11" id="KW-0808">Transferase</keyword>
<reference evidence="14 15" key="1">
    <citation type="journal article" date="2022" name="Nat. Ecol. Evol.">
        <title>A masculinizing supergene underlies an exaggerated male reproductive morph in a spider.</title>
        <authorList>
            <person name="Hendrickx F."/>
            <person name="De Corte Z."/>
            <person name="Sonet G."/>
            <person name="Van Belleghem S.M."/>
            <person name="Kostlbacher S."/>
            <person name="Vangestel C."/>
        </authorList>
    </citation>
    <scope>NUCLEOTIDE SEQUENCE [LARGE SCALE GENOMIC DNA]</scope>
    <source>
        <strain evidence="14">W744_W776</strain>
    </source>
</reference>
<feature type="domain" description="DOT1" evidence="13">
    <location>
        <begin position="14"/>
        <end position="330"/>
    </location>
</feature>
<dbReference type="EC" id="2.1.1.360" evidence="2 11"/>
<evidence type="ECO:0000256" key="10">
    <source>
        <dbReference type="ARBA" id="ARBA00047770"/>
    </source>
</evidence>
<sequence>MVMELRLHSPCGGEPAIYQWPLTTSDKYDRATEIVDTIRWVCEDFPELKLAMENYVLHDYDTKSYESMKKLCDKFNRAIDSILQLWKGTSRHLPDQLQKKPSNGLLRHILQQVYNQAVTDPEKLNQYEPFSPEVYGETSFEFITKMVSELDISEHDVFIDLGSGVGSVVLQMAASTPCKKCVGIEKADVPAKYAEEMDKKFRFWMLWYGKKFGEYELLKGDFLSNEHRETLLNSTLLFVNNFAFGPTVDHMLKLIFADIKDEARVVSSKAFCPLNFRITDRNLSDIGTIMNVREILPEKKGSVSWTGKPVSYFLHTIDRTKLEHYFERMKNPKIKEDELPLGGRGRRFKNGLSNPCILDSSSNDSKEEGSTSGPTTRKVWRDWCSNKVVKTHSLNNSCLDSNEENEPVKRNCVSNDGIAKPPRKLRRSERKRGPGRPKKNTAKGKRTKPLKFTGLDLLHAETILSTANADISPGTGCIDLKLGTTCTPVVKDHVYENSPPDEFETFLAMQKKMMLDFVSYMKSGSYKIQLQNEIAKQKERSKNLQNYSCYLQKIVNDLKEEGVLLLKDRISVFGSSINHSNDFLLKVKQNTMDYMKFKTEVGKLSSEISSLESEYKKLKGPSVEKLEGKELQTQIHKEIISYRRNMIAQKKAVEQKKIDKAKEALKEAAQNAEKDSKSKSEDEATPPKVQRIQESMIIPNFQDRIKTIIASALKDSASEEKRISPDKKEAKQPSKSPIPSILISHHHDASENLTSILKNSTSKQISNATKHVSDKAERVKSLSVSIRDPRENKNKHNFKHVEISNPEVTSSLTNAAYSPISPSRSPTLNSSLFHSNDKSKISRENFSANKGMHCQNYPSKSRSSESSILTPETNQNTKNEALSDPRTRDGSKSAKISPYTHMMEQSRSKKSIEELKAKNGFSLSSRSYSHHQMHRDEHYERKMKSKYQTSSDVLKDRRKEERRTESLKIPYDGKMPKKEHPHSNNNPYSKLDKHYARKAELKRNHSKHSLPLSGKGNGVTKDRSSTSSQSHNQKWQAKVSSGFDKLLALAATQLNHVNREYKSNQEKNSKEDSSKPSQFSYPKSNGFTLSDQSKANKEFNGPQKNSFPDHSRIANSQPDKVVNNSKPGPNKCRKGPRTPPDTPPRTPSLSPDRIIESPYFHSHSPISSVESLSSNRSSLSPPYISPARGRSKDRSRSRSTSPYSSSRDRSSSERHGGKYSSRTSKNNSHKDDVHDKKASLKRRWESKNDRLDYNNQRTWTKEEDLSRSKTAQTQSKNNKSEPLNTDKTPAIPTTKAKEVMRQLDFMSQQTKDVLAHAPNGYSVVMTPSPLHAIYVPTAGMCSQPPIPPQAQGLNSKSNYSLTNACGQTLSTNPIMNFAVPPPNFSMPPPPSNSVNLPQILPSQQQVPPIQLPDVTVPPPNMMSVTPFLPSSNLPSCPPQLEPAVANNVYRQNNQSHPPLPPTVGAASTFSSMVQSQLYRANQKPGAAAHQLDYRVPQHCALPGTGNNTYYPGILPGNMLC</sequence>
<dbReference type="FunFam" id="3.40.50.150:FF:000033">
    <property type="entry name" value="Histone-lysine N-methyltransferase, H3 lysine-79 specific"/>
    <property type="match status" value="1"/>
</dbReference>